<keyword evidence="2" id="KW-1133">Transmembrane helix</keyword>
<feature type="domain" description="LysM" evidence="3">
    <location>
        <begin position="251"/>
        <end position="300"/>
    </location>
</feature>
<evidence type="ECO:0000313" key="4">
    <source>
        <dbReference type="EMBL" id="GEL25191.1"/>
    </source>
</evidence>
<feature type="compositionally biased region" description="Basic and acidic residues" evidence="1">
    <location>
        <begin position="140"/>
        <end position="149"/>
    </location>
</feature>
<dbReference type="AlphaFoldDB" id="A0A511DK49"/>
<evidence type="ECO:0000256" key="2">
    <source>
        <dbReference type="SAM" id="Phobius"/>
    </source>
</evidence>
<evidence type="ECO:0000313" key="5">
    <source>
        <dbReference type="Proteomes" id="UP000321685"/>
    </source>
</evidence>
<dbReference type="PROSITE" id="PS51782">
    <property type="entry name" value="LYSM"/>
    <property type="match status" value="1"/>
</dbReference>
<feature type="compositionally biased region" description="Low complexity" evidence="1">
    <location>
        <begin position="75"/>
        <end position="90"/>
    </location>
</feature>
<feature type="compositionally biased region" description="Basic and acidic residues" evidence="1">
    <location>
        <begin position="156"/>
        <end position="177"/>
    </location>
</feature>
<sequence>MSVSTAPGCAGARSEAEPGVEGGGAAGEGAVRGGREPRPEAGAGRGRRHGPGPRPARPREARRGEARRGVSSREPVAARPGGAPAVCRPALTLIPGGLSADPAVPPQRPAEWDEFPTERPAGRPAERRTERPAGRPAQRPTERPTERPAGRPAQRPTERPTERPAGRPAERPTERPAGRPVRGRCVPAPRVWRRPAGARTVRRAPLALRYRVRRAAALMVLAVVAAGVVVGLGSLADVARDAGPGIPAATAQVVVGQGDTVWDIARRAAPDADPAAAAAHIAELNGLRSAALRPGQVLTVPAA</sequence>
<organism evidence="4 5">
    <name type="scientific">Pseudonocardia sulfidoxydans NBRC 16205</name>
    <dbReference type="NCBI Taxonomy" id="1223511"/>
    <lineage>
        <taxon>Bacteria</taxon>
        <taxon>Bacillati</taxon>
        <taxon>Actinomycetota</taxon>
        <taxon>Actinomycetes</taxon>
        <taxon>Pseudonocardiales</taxon>
        <taxon>Pseudonocardiaceae</taxon>
        <taxon>Pseudonocardia</taxon>
    </lineage>
</organism>
<keyword evidence="2" id="KW-0472">Membrane</keyword>
<keyword evidence="2" id="KW-0812">Transmembrane</keyword>
<feature type="transmembrane region" description="Helical" evidence="2">
    <location>
        <begin position="215"/>
        <end position="236"/>
    </location>
</feature>
<dbReference type="InterPro" id="IPR036779">
    <property type="entry name" value="LysM_dom_sf"/>
</dbReference>
<dbReference type="InterPro" id="IPR018392">
    <property type="entry name" value="LysM"/>
</dbReference>
<feature type="region of interest" description="Disordered" evidence="1">
    <location>
        <begin position="1"/>
        <end position="186"/>
    </location>
</feature>
<dbReference type="Proteomes" id="UP000321685">
    <property type="component" value="Unassembled WGS sequence"/>
</dbReference>
<dbReference type="SMART" id="SM00257">
    <property type="entry name" value="LysM"/>
    <property type="match status" value="1"/>
</dbReference>
<feature type="compositionally biased region" description="Basic and acidic residues" evidence="1">
    <location>
        <begin position="57"/>
        <end position="68"/>
    </location>
</feature>
<dbReference type="EMBL" id="BJVJ01000047">
    <property type="protein sequence ID" value="GEL25191.1"/>
    <property type="molecule type" value="Genomic_DNA"/>
</dbReference>
<dbReference type="Gene3D" id="3.10.350.10">
    <property type="entry name" value="LysM domain"/>
    <property type="match status" value="1"/>
</dbReference>
<evidence type="ECO:0000259" key="3">
    <source>
        <dbReference type="PROSITE" id="PS51782"/>
    </source>
</evidence>
<feature type="compositionally biased region" description="Gly residues" evidence="1">
    <location>
        <begin position="20"/>
        <end position="32"/>
    </location>
</feature>
<keyword evidence="5" id="KW-1185">Reference proteome</keyword>
<accession>A0A511DK49</accession>
<dbReference type="SUPFAM" id="SSF54106">
    <property type="entry name" value="LysM domain"/>
    <property type="match status" value="1"/>
</dbReference>
<dbReference type="Pfam" id="PF01476">
    <property type="entry name" value="LysM"/>
    <property type="match status" value="1"/>
</dbReference>
<comment type="caution">
    <text evidence="4">The sequence shown here is derived from an EMBL/GenBank/DDBJ whole genome shotgun (WGS) entry which is preliminary data.</text>
</comment>
<protein>
    <recommendedName>
        <fullName evidence="3">LysM domain-containing protein</fullName>
    </recommendedName>
</protein>
<name>A0A511DK49_9PSEU</name>
<feature type="compositionally biased region" description="Basic and acidic residues" evidence="1">
    <location>
        <begin position="116"/>
        <end position="133"/>
    </location>
</feature>
<evidence type="ECO:0000256" key="1">
    <source>
        <dbReference type="SAM" id="MobiDB-lite"/>
    </source>
</evidence>
<gene>
    <name evidence="4" type="ORF">PSU4_41450</name>
</gene>
<reference evidence="4 5" key="1">
    <citation type="submission" date="2019-07" db="EMBL/GenBank/DDBJ databases">
        <title>Whole genome shotgun sequence of Pseudonocardia sulfidoxydans NBRC 16205.</title>
        <authorList>
            <person name="Hosoyama A."/>
            <person name="Uohara A."/>
            <person name="Ohji S."/>
            <person name="Ichikawa N."/>
        </authorList>
    </citation>
    <scope>NUCLEOTIDE SEQUENCE [LARGE SCALE GENOMIC DNA]</scope>
    <source>
        <strain evidence="4 5">NBRC 16205</strain>
    </source>
</reference>
<proteinExistence type="predicted"/>